<feature type="compositionally biased region" description="Basic and acidic residues" evidence="2">
    <location>
        <begin position="970"/>
        <end position="981"/>
    </location>
</feature>
<gene>
    <name evidence="3" type="ORF">EG68_03454</name>
</gene>
<evidence type="ECO:0000256" key="2">
    <source>
        <dbReference type="SAM" id="MobiDB-lite"/>
    </source>
</evidence>
<feature type="compositionally biased region" description="Basic and acidic residues" evidence="2">
    <location>
        <begin position="1086"/>
        <end position="1096"/>
    </location>
</feature>
<feature type="region of interest" description="Disordered" evidence="2">
    <location>
        <begin position="1"/>
        <end position="37"/>
    </location>
</feature>
<dbReference type="Proteomes" id="UP000822476">
    <property type="component" value="Unassembled WGS sequence"/>
</dbReference>
<feature type="region of interest" description="Disordered" evidence="2">
    <location>
        <begin position="646"/>
        <end position="668"/>
    </location>
</feature>
<feature type="region of interest" description="Disordered" evidence="2">
    <location>
        <begin position="1807"/>
        <end position="1838"/>
    </location>
</feature>
<feature type="compositionally biased region" description="Acidic residues" evidence="2">
    <location>
        <begin position="950"/>
        <end position="959"/>
    </location>
</feature>
<feature type="compositionally biased region" description="Basic and acidic residues" evidence="2">
    <location>
        <begin position="990"/>
        <end position="1014"/>
    </location>
</feature>
<name>A0A8S9YXP3_9TREM</name>
<feature type="compositionally biased region" description="Polar residues" evidence="2">
    <location>
        <begin position="23"/>
        <end position="34"/>
    </location>
</feature>
<comment type="caution">
    <text evidence="3">The sequence shown here is derived from an EMBL/GenBank/DDBJ whole genome shotgun (WGS) entry which is preliminary data.</text>
</comment>
<feature type="compositionally biased region" description="Basic and acidic residues" evidence="2">
    <location>
        <begin position="1933"/>
        <end position="1947"/>
    </location>
</feature>
<feature type="coiled-coil region" evidence="1">
    <location>
        <begin position="881"/>
        <end position="908"/>
    </location>
</feature>
<organism evidence="3 4">
    <name type="scientific">Paragonimus skrjabini miyazakii</name>
    <dbReference type="NCBI Taxonomy" id="59628"/>
    <lineage>
        <taxon>Eukaryota</taxon>
        <taxon>Metazoa</taxon>
        <taxon>Spiralia</taxon>
        <taxon>Lophotrochozoa</taxon>
        <taxon>Platyhelminthes</taxon>
        <taxon>Trematoda</taxon>
        <taxon>Digenea</taxon>
        <taxon>Plagiorchiida</taxon>
        <taxon>Troglotremata</taxon>
        <taxon>Troglotrematidae</taxon>
        <taxon>Paragonimus</taxon>
    </lineage>
</organism>
<keyword evidence="1" id="KW-0175">Coiled coil</keyword>
<dbReference type="EMBL" id="JTDE01001239">
    <property type="protein sequence ID" value="KAF7259354.1"/>
    <property type="molecule type" value="Genomic_DNA"/>
</dbReference>
<feature type="compositionally biased region" description="Basic and acidic residues" evidence="2">
    <location>
        <begin position="1825"/>
        <end position="1834"/>
    </location>
</feature>
<feature type="compositionally biased region" description="Low complexity" evidence="2">
    <location>
        <begin position="7"/>
        <end position="22"/>
    </location>
</feature>
<accession>A0A8S9YXP3</accession>
<feature type="compositionally biased region" description="Basic and acidic residues" evidence="2">
    <location>
        <begin position="925"/>
        <end position="949"/>
    </location>
</feature>
<feature type="region of interest" description="Disordered" evidence="2">
    <location>
        <begin position="1924"/>
        <end position="1947"/>
    </location>
</feature>
<feature type="region of interest" description="Disordered" evidence="2">
    <location>
        <begin position="585"/>
        <end position="607"/>
    </location>
</feature>
<evidence type="ECO:0000313" key="3">
    <source>
        <dbReference type="EMBL" id="KAF7259354.1"/>
    </source>
</evidence>
<evidence type="ECO:0000256" key="1">
    <source>
        <dbReference type="SAM" id="Coils"/>
    </source>
</evidence>
<dbReference type="OrthoDB" id="6253987at2759"/>
<feature type="compositionally biased region" description="Acidic residues" evidence="2">
    <location>
        <begin position="1025"/>
        <end position="1035"/>
    </location>
</feature>
<sequence length="2170" mass="246115">MARKRPSSTSSPLTNTPPTGTPKSSQHTVRSSSAPPDYRVNENYEELLKAFGHYYTSLPITLCIEKSPIIMKDLYKRLKTMPKRIIAPDGYIPNSKMRKMLQPEPVKVELSQQCISETASQKLHLEQLIKRYLSDERTKDTLSSITVMKDVALLRVVTSSTGAEKMRNEMMANLAIEVEGLLEQPCEVMFDDEHMEDDEAARMQKSAKLHKFARQITKQTVQKHFEQKIKESLQRHGIERKVEEEESFIEEVEEEQFDDPTNQRSALAPTNWRQEEDLIDRIERDNTEAIKQRQKLEAERTLPYEFVKNNLEKLAAELGGMARVMNVIYGAIQKKQPDMEQLDIILRSREARVGMINSIVSPTWAMFYLSNLCGSERIAMEHLDTLLDPESAPDLVTSLKVQLMKYLGNARRLEQYCCEFSSVRGMVENNLVTRGMPKDAARNLIFEAIAGNTDAKTRIANWMQLPDTDELLHALKSCNKDRVKALVEQSMAARHKEMTTLSSTDLFDRTKESADASLLAQLDADARRVMTMLGKKPESQLKIIEATPLSSSDLSASTKESALDSHYTASTKEIKDAVKPQKVLKEKDYDEAEDQNRARMKRKTASEEHAEFLMGAKAGGLEPEDGQLRMRARSRTGGSVVRVRKELQKGKKETVPQRETHEESEHGTIESVDEIVDETEGYDLSVMDGEIVLSDEDLAEILKVVETESVSSEPQITATVEASVTEGTETRPARYPEQGLLQGQVKRFQANPTEPDNLIVFETVIPTADTEEVLMKKVVGSKWFPNKDAQLKKEVIAVETMRVIPNIKDQVDLEEAENALILLKRQFGVGVNCAKYVVKQASKLFPKYLEVLKRVRKTGVGSKEDTFIRAVTMLSIMSNYSEDVTEGLEQLEKEYVKALERSEPAKAKVVGTSKTASMTSKLERIKEGGKREKPKVHEYDEQLQEKEEIADQEFEEETERTEQSLALSPEGKEELRLRRQQEVNAKLRSKMQEKRAEDRVNALMREKSLSKKTTESSPASFTPEDASEDSEEDEHVVDIKHQLHLKKQALKNRETESSSSHEHEIRELEEELAIAKLKAKQQRQASDQDRTEERVTSSKKKQRTDERLIESPRSSRGKTPDAKSRPPSRRAPAGKKMEVEEISPKPDEHSEEAPDTPLLRFPAVRSTVDRQSISSSVKDFLMKQGKIVGSGMVPSVSLKALSDALKNPEQASQAEEVIDIIRRELGVDEVDPVTVIKRMKDQMDHMPEHKHQPINKMINLLSMLLAVENEESSSDSKEGKRISSLTLLEQSEVERQRLKVLATLVDDITSQLKYEYTMMNELGATQRSVWMILETQTDAMRECCEKIGFIVSSNAMTPELASFITSLFTMDLIDYESMLRRGMNLSETEQKTIYRQSRILLEVLSWFDVKPRKLIKSIEEFSYLEDYTRILEKPPHPQVSPHQMEIMLPESYLNLIETEFFSDFSTVQIVSEEERQPLEEMYTGQKSSVEPVDGAAAKKRSMLQLMTQRLADIKRTFDNPTLSIDPNSPLVRLSAKLLDGINMLTEDEETEASKSSAVDQHKKILAYETGKIPITNKAFALANSLRLHRKTIPNIQRQRPASAVGNLEEPSTLRSTVTPKLYVRSLRKTATPETKEVLALLPSTMFRGPLKSRRHKRPLYQTGSLALVAKVGERRSVPQSVTPQTAQKPIYIRHDERPVHLASGRTVQMQASVRASAATESKLSVRRAKVLLTRQRRTNSLMLDSLQQVKPLHGEQVLTADVLESMIRIESSRGSYRTEEKELDSKVRKSDGIIATPIPSTQSILSNLVSSSESSPQHTSTSKIKPKEIELRSEEEPDISEPLAEIDETTNKAAGVWTWLDTLLTAKTKAAETPHSVLQAFRIEAREKAKSGFARSKTPKMITMLEEKVSRLQHLVQDIEETEVWHPPTETSRPAERKTPPTDDKRPGYSFYSVTVPAFKKAQQIKSKRGDSKTYQTLTKETDLTQTRVLPKLRRRFIRYKPNEYAVTSVEKMTANLDTATQYLQSVLPPGRLTELLTKIQSEKTPTDAMTTLEEALLQAAEKARDAENEPSPYVRGTPRPSQVPITQWRMLGIPKRSQNRQPDTFHSIYRGVHCRYALLAHNGFHKQNLSIAAHLARMDLVDCINKSIQQRAYHRIQSSMIECLKKVIN</sequence>
<evidence type="ECO:0000313" key="4">
    <source>
        <dbReference type="Proteomes" id="UP000822476"/>
    </source>
</evidence>
<feature type="region of interest" description="Disordered" evidence="2">
    <location>
        <begin position="925"/>
        <end position="1159"/>
    </location>
</feature>
<feature type="compositionally biased region" description="Basic and acidic residues" evidence="2">
    <location>
        <begin position="1135"/>
        <end position="1152"/>
    </location>
</feature>
<keyword evidence="4" id="KW-1185">Reference proteome</keyword>
<protein>
    <submittedName>
        <fullName evidence="3">Uncharacterized protein</fullName>
    </submittedName>
</protein>
<feature type="compositionally biased region" description="Basic and acidic residues" evidence="2">
    <location>
        <begin position="1051"/>
        <end position="1066"/>
    </location>
</feature>
<proteinExistence type="predicted"/>
<feature type="compositionally biased region" description="Low complexity" evidence="2">
    <location>
        <begin position="1807"/>
        <end position="1822"/>
    </location>
</feature>
<reference evidence="3" key="1">
    <citation type="submission" date="2019-07" db="EMBL/GenBank/DDBJ databases">
        <title>Annotation for the trematode Paragonimus miyazaki's.</title>
        <authorList>
            <person name="Choi Y.-J."/>
        </authorList>
    </citation>
    <scope>NUCLEOTIDE SEQUENCE</scope>
    <source>
        <strain evidence="3">Japan</strain>
    </source>
</reference>